<dbReference type="Pfam" id="PF00535">
    <property type="entry name" value="Glycos_transf_2"/>
    <property type="match status" value="1"/>
</dbReference>
<dbReference type="Gene3D" id="3.90.550.10">
    <property type="entry name" value="Spore Coat Polysaccharide Biosynthesis Protein SpsA, Chain A"/>
    <property type="match status" value="1"/>
</dbReference>
<evidence type="ECO:0000313" key="2">
    <source>
        <dbReference type="EMBL" id="TDX84742.1"/>
    </source>
</evidence>
<dbReference type="GO" id="GO:0016740">
    <property type="term" value="F:transferase activity"/>
    <property type="evidence" value="ECO:0007669"/>
    <property type="project" value="UniProtKB-KW"/>
</dbReference>
<dbReference type="InterPro" id="IPR050834">
    <property type="entry name" value="Glycosyltransf_2"/>
</dbReference>
<evidence type="ECO:0000313" key="3">
    <source>
        <dbReference type="Proteomes" id="UP000295313"/>
    </source>
</evidence>
<reference evidence="2 3" key="1">
    <citation type="submission" date="2019-03" db="EMBL/GenBank/DDBJ databases">
        <title>Genomic Encyclopedia of Type Strains, Phase III (KMG-III): the genomes of soil and plant-associated and newly described type strains.</title>
        <authorList>
            <person name="Whitman W."/>
        </authorList>
    </citation>
    <scope>NUCLEOTIDE SEQUENCE [LARGE SCALE GENOMIC DNA]</scope>
    <source>
        <strain evidence="2 3">CGMCC 1.12802</strain>
    </source>
</reference>
<dbReference type="RefSeq" id="WP_133944827.1">
    <property type="nucleotide sequence ID" value="NZ_SOEO01000002.1"/>
</dbReference>
<gene>
    <name evidence="2" type="ORF">B0I22_2374</name>
</gene>
<evidence type="ECO:0000259" key="1">
    <source>
        <dbReference type="Pfam" id="PF00535"/>
    </source>
</evidence>
<dbReference type="Proteomes" id="UP000295313">
    <property type="component" value="Unassembled WGS sequence"/>
</dbReference>
<comment type="caution">
    <text evidence="2">The sequence shown here is derived from an EMBL/GenBank/DDBJ whole genome shotgun (WGS) entry which is preliminary data.</text>
</comment>
<name>A0A4R8I740_9FLAO</name>
<dbReference type="OrthoDB" id="597270at2"/>
<dbReference type="InterPro" id="IPR001173">
    <property type="entry name" value="Glyco_trans_2-like"/>
</dbReference>
<dbReference type="EMBL" id="SOEO01000002">
    <property type="protein sequence ID" value="TDX84742.1"/>
    <property type="molecule type" value="Genomic_DNA"/>
</dbReference>
<keyword evidence="3" id="KW-1185">Reference proteome</keyword>
<organism evidence="2 3">
    <name type="scientific">Epilithonimonas xixisoli</name>
    <dbReference type="NCBI Taxonomy" id="1476462"/>
    <lineage>
        <taxon>Bacteria</taxon>
        <taxon>Pseudomonadati</taxon>
        <taxon>Bacteroidota</taxon>
        <taxon>Flavobacteriia</taxon>
        <taxon>Flavobacteriales</taxon>
        <taxon>Weeksellaceae</taxon>
        <taxon>Chryseobacterium group</taxon>
        <taxon>Epilithonimonas</taxon>
    </lineage>
</organism>
<keyword evidence="2" id="KW-0808">Transferase</keyword>
<proteinExistence type="predicted"/>
<feature type="domain" description="Glycosyltransferase 2-like" evidence="1">
    <location>
        <begin position="7"/>
        <end position="135"/>
    </location>
</feature>
<dbReference type="PANTHER" id="PTHR43685:SF2">
    <property type="entry name" value="GLYCOSYLTRANSFERASE 2-LIKE DOMAIN-CONTAINING PROTEIN"/>
    <property type="match status" value="1"/>
</dbReference>
<accession>A0A4R8I740</accession>
<sequence>MKNPLISIIVPCYNQGKFLSECLQSVLEQTYQFWECIIVNDGSIDDTEDIAQKWILKDSRFRYISKQNAGLSAARNSGIDLALGKWILPLDADDKIGNQYLELAEKEFDKGYSIIYCNAEFFGIKTGHWDIAEFSLHNLSFNNVIFCSAFFQKSQWVDVQGYDTDLIYGLEDWEFWISLLKNGGNVLKLDYYGFFYRIKESSMLADLSDDRLRKMKTLIFKKHVDFFLDHQGSYHENLYLLKKLSPESEFLRKLYQSRLFRLMLKLKFFQ</sequence>
<protein>
    <submittedName>
        <fullName evidence="2">Glycosyltransferase involved in cell wall biosynthesis</fullName>
    </submittedName>
</protein>
<dbReference type="PANTHER" id="PTHR43685">
    <property type="entry name" value="GLYCOSYLTRANSFERASE"/>
    <property type="match status" value="1"/>
</dbReference>
<dbReference type="SUPFAM" id="SSF53448">
    <property type="entry name" value="Nucleotide-diphospho-sugar transferases"/>
    <property type="match status" value="1"/>
</dbReference>
<dbReference type="InterPro" id="IPR029044">
    <property type="entry name" value="Nucleotide-diphossugar_trans"/>
</dbReference>
<dbReference type="AlphaFoldDB" id="A0A4R8I740"/>